<evidence type="ECO:0000259" key="2">
    <source>
        <dbReference type="Pfam" id="PF13360"/>
    </source>
</evidence>
<dbReference type="InterPro" id="IPR011047">
    <property type="entry name" value="Quinoprotein_ADH-like_sf"/>
</dbReference>
<proteinExistence type="predicted"/>
<dbReference type="EMBL" id="QWET01000007">
    <property type="protein sequence ID" value="RIH65045.1"/>
    <property type="molecule type" value="Genomic_DNA"/>
</dbReference>
<dbReference type="SMART" id="SM00564">
    <property type="entry name" value="PQQ"/>
    <property type="match status" value="4"/>
</dbReference>
<evidence type="ECO:0000313" key="4">
    <source>
        <dbReference type="Proteomes" id="UP000266441"/>
    </source>
</evidence>
<dbReference type="Proteomes" id="UP000266441">
    <property type="component" value="Unassembled WGS sequence"/>
</dbReference>
<reference evidence="3 4" key="1">
    <citation type="journal article" date="2015" name="Int. J. Syst. Evol. Microbiol.">
        <title>Mariniphaga sediminis sp. nov., isolated from coastal sediment.</title>
        <authorList>
            <person name="Wang F.Q."/>
            <person name="Shen Q.Y."/>
            <person name="Chen G.J."/>
            <person name="Du Z.J."/>
        </authorList>
    </citation>
    <scope>NUCLEOTIDE SEQUENCE [LARGE SCALE GENOMIC DNA]</scope>
    <source>
        <strain evidence="3 4">SY21</strain>
    </source>
</reference>
<dbReference type="PANTHER" id="PTHR34512">
    <property type="entry name" value="CELL SURFACE PROTEIN"/>
    <property type="match status" value="1"/>
</dbReference>
<feature type="domain" description="Pyrrolo-quinoline quinone repeat" evidence="2">
    <location>
        <begin position="91"/>
        <end position="326"/>
    </location>
</feature>
<organism evidence="3 4">
    <name type="scientific">Mariniphaga sediminis</name>
    <dbReference type="NCBI Taxonomy" id="1628158"/>
    <lineage>
        <taxon>Bacteria</taxon>
        <taxon>Pseudomonadati</taxon>
        <taxon>Bacteroidota</taxon>
        <taxon>Bacteroidia</taxon>
        <taxon>Marinilabiliales</taxon>
        <taxon>Prolixibacteraceae</taxon>
        <taxon>Mariniphaga</taxon>
    </lineage>
</organism>
<dbReference type="RefSeq" id="WP_119349970.1">
    <property type="nucleotide sequence ID" value="NZ_QWET01000007.1"/>
</dbReference>
<evidence type="ECO:0000256" key="1">
    <source>
        <dbReference type="SAM" id="SignalP"/>
    </source>
</evidence>
<dbReference type="InterPro" id="IPR018391">
    <property type="entry name" value="PQQ_b-propeller_rpt"/>
</dbReference>
<dbReference type="OrthoDB" id="1091598at2"/>
<dbReference type="Pfam" id="PF13360">
    <property type="entry name" value="PQQ_2"/>
    <property type="match status" value="1"/>
</dbReference>
<sequence>MFKRVSFLFISLIFTGLTVFSQTPTRWRGPNGSGVYDETGLLKKWPDSGPEIIWHFDELGEGHSSPAFANGLIYLSGMIDQTGHIFVLNYDGNLEWKAPYGEEFHESYPGSRSTPVVAGDLLYIYSGNGVLTCMDAHNGGVKWRKDVFKDLDGRNIRWGVTETPVVNEDLIFITPGGKKNNVVALNRFNGNLVWSSPGNGELSAYCTPLLVELPARKLLVTMTADHIIGIDIKDGKTLWSHPQTNKWQVHANTPIYHDGGLFCFSGYGQGGVKLDLNADGSSVTKAWFNENLDNRIGGMVLVDGYLYGSGDNNRQWRCVDWKTGEEKYEATDIGKGVTISADGMLYCYSDRGELALVGATPEGFNLVSKTRVELGSAQHWSHPVIHNGRLYLRHGNTMIAYRIK</sequence>
<name>A0A399CZ65_9BACT</name>
<dbReference type="InterPro" id="IPR002372">
    <property type="entry name" value="PQQ_rpt_dom"/>
</dbReference>
<dbReference type="Gene3D" id="2.130.10.10">
    <property type="entry name" value="YVTN repeat-like/Quinoprotein amine dehydrogenase"/>
    <property type="match status" value="2"/>
</dbReference>
<dbReference type="SUPFAM" id="SSF50998">
    <property type="entry name" value="Quinoprotein alcohol dehydrogenase-like"/>
    <property type="match status" value="1"/>
</dbReference>
<keyword evidence="4" id="KW-1185">Reference proteome</keyword>
<feature type="chain" id="PRO_5017434943" description="Pyrrolo-quinoline quinone repeat domain-containing protein" evidence="1">
    <location>
        <begin position="22"/>
        <end position="404"/>
    </location>
</feature>
<dbReference type="PANTHER" id="PTHR34512:SF30">
    <property type="entry name" value="OUTER MEMBRANE PROTEIN ASSEMBLY FACTOR BAMB"/>
    <property type="match status" value="1"/>
</dbReference>
<protein>
    <recommendedName>
        <fullName evidence="2">Pyrrolo-quinoline quinone repeat domain-containing protein</fullName>
    </recommendedName>
</protein>
<evidence type="ECO:0000313" key="3">
    <source>
        <dbReference type="EMBL" id="RIH65045.1"/>
    </source>
</evidence>
<feature type="signal peptide" evidence="1">
    <location>
        <begin position="1"/>
        <end position="21"/>
    </location>
</feature>
<dbReference type="AlphaFoldDB" id="A0A399CZ65"/>
<comment type="caution">
    <text evidence="3">The sequence shown here is derived from an EMBL/GenBank/DDBJ whole genome shotgun (WGS) entry which is preliminary data.</text>
</comment>
<dbReference type="InterPro" id="IPR015943">
    <property type="entry name" value="WD40/YVTN_repeat-like_dom_sf"/>
</dbReference>
<keyword evidence="1" id="KW-0732">Signal</keyword>
<accession>A0A399CZ65</accession>
<gene>
    <name evidence="3" type="ORF">D1164_10675</name>
</gene>